<dbReference type="Proteomes" id="UP001341840">
    <property type="component" value="Unassembled WGS sequence"/>
</dbReference>
<accession>A0ABU6S0X4</accession>
<proteinExistence type="predicted"/>
<feature type="non-terminal residue" evidence="1">
    <location>
        <position position="1"/>
    </location>
</feature>
<gene>
    <name evidence="1" type="ORF">PIB30_112648</name>
</gene>
<organism evidence="1 2">
    <name type="scientific">Stylosanthes scabra</name>
    <dbReference type="NCBI Taxonomy" id="79078"/>
    <lineage>
        <taxon>Eukaryota</taxon>
        <taxon>Viridiplantae</taxon>
        <taxon>Streptophyta</taxon>
        <taxon>Embryophyta</taxon>
        <taxon>Tracheophyta</taxon>
        <taxon>Spermatophyta</taxon>
        <taxon>Magnoliopsida</taxon>
        <taxon>eudicotyledons</taxon>
        <taxon>Gunneridae</taxon>
        <taxon>Pentapetalae</taxon>
        <taxon>rosids</taxon>
        <taxon>fabids</taxon>
        <taxon>Fabales</taxon>
        <taxon>Fabaceae</taxon>
        <taxon>Papilionoideae</taxon>
        <taxon>50 kb inversion clade</taxon>
        <taxon>dalbergioids sensu lato</taxon>
        <taxon>Dalbergieae</taxon>
        <taxon>Pterocarpus clade</taxon>
        <taxon>Stylosanthes</taxon>
    </lineage>
</organism>
<name>A0ABU6S0X4_9FABA</name>
<comment type="caution">
    <text evidence="1">The sequence shown here is derived from an EMBL/GenBank/DDBJ whole genome shotgun (WGS) entry which is preliminary data.</text>
</comment>
<reference evidence="1 2" key="1">
    <citation type="journal article" date="2023" name="Plants (Basel)">
        <title>Bridging the Gap: Combining Genomics and Transcriptomics Approaches to Understand Stylosanthes scabra, an Orphan Legume from the Brazilian Caatinga.</title>
        <authorList>
            <person name="Ferreira-Neto J.R.C."/>
            <person name="da Silva M.D."/>
            <person name="Binneck E."/>
            <person name="de Melo N.F."/>
            <person name="da Silva R.H."/>
            <person name="de Melo A.L.T.M."/>
            <person name="Pandolfi V."/>
            <person name="Bustamante F.O."/>
            <person name="Brasileiro-Vidal A.C."/>
            <person name="Benko-Iseppon A.M."/>
        </authorList>
    </citation>
    <scope>NUCLEOTIDE SEQUENCE [LARGE SCALE GENOMIC DNA]</scope>
    <source>
        <tissue evidence="1">Leaves</tissue>
    </source>
</reference>
<evidence type="ECO:0000313" key="2">
    <source>
        <dbReference type="Proteomes" id="UP001341840"/>
    </source>
</evidence>
<dbReference type="EMBL" id="JASCZI010038457">
    <property type="protein sequence ID" value="MED6129912.1"/>
    <property type="molecule type" value="Genomic_DNA"/>
</dbReference>
<evidence type="ECO:0000313" key="1">
    <source>
        <dbReference type="EMBL" id="MED6129912.1"/>
    </source>
</evidence>
<sequence length="54" mass="6059">LKVTWDVWLLAARMPSTHMRGLPRLCVDVVELGDVRVTHVCGSCVSLRMMDAYA</sequence>
<keyword evidence="2" id="KW-1185">Reference proteome</keyword>
<protein>
    <submittedName>
        <fullName evidence="1">Uncharacterized protein</fullName>
    </submittedName>
</protein>